<sequence>MKRQASIQNFFAKKQSVNRPVSDSVEIDCASNNVSSGVANTSTVDPAPVAEDFNQVRKNIYDIGNYCQSNSVRSLTNEEKISLVENVWKSQPVYKFPSAFSSSSSNHSRSFQMKWLEEFEWLAYSEEKSGSFCKYCVIFSHSKNVGKGDHQVTGALVTQAFAGCCQLHITYLRSLKKDIKLSQAIANVTSVLDLLSKQRVNANDNFKTLYAQVKEIAAKLDIKEEIPRVCRLQTARNNVPYSTEEEYYRRAVYVPYLDDFCNSLKERFESHKEKVASLQHILPEFCTKTDFYSLEAAFNFNEEDLSHKEVVQSEFMLWKEK</sequence>
<dbReference type="EMBL" id="BGPR01009717">
    <property type="protein sequence ID" value="GBN41837.1"/>
    <property type="molecule type" value="Genomic_DNA"/>
</dbReference>
<proteinExistence type="predicted"/>
<evidence type="ECO:0008006" key="3">
    <source>
        <dbReference type="Google" id="ProtNLM"/>
    </source>
</evidence>
<dbReference type="Proteomes" id="UP000499080">
    <property type="component" value="Unassembled WGS sequence"/>
</dbReference>
<evidence type="ECO:0000313" key="1">
    <source>
        <dbReference type="EMBL" id="GBN41837.1"/>
    </source>
</evidence>
<keyword evidence="2" id="KW-1185">Reference proteome</keyword>
<dbReference type="PANTHER" id="PTHR46289">
    <property type="entry name" value="52 KDA REPRESSOR OF THE INHIBITOR OF THE PROTEIN KINASE-LIKE PROTEIN-RELATED"/>
    <property type="match status" value="1"/>
</dbReference>
<dbReference type="InterPro" id="IPR052958">
    <property type="entry name" value="IFN-induced_PKR_regulator"/>
</dbReference>
<dbReference type="PANTHER" id="PTHR46289:SF14">
    <property type="entry name" value="DUF4371 DOMAIN-CONTAINING PROTEIN"/>
    <property type="match status" value="1"/>
</dbReference>
<name>A0A4Y2NV68_ARAVE</name>
<organism evidence="1 2">
    <name type="scientific">Araneus ventricosus</name>
    <name type="common">Orbweaver spider</name>
    <name type="synonym">Epeira ventricosa</name>
    <dbReference type="NCBI Taxonomy" id="182803"/>
    <lineage>
        <taxon>Eukaryota</taxon>
        <taxon>Metazoa</taxon>
        <taxon>Ecdysozoa</taxon>
        <taxon>Arthropoda</taxon>
        <taxon>Chelicerata</taxon>
        <taxon>Arachnida</taxon>
        <taxon>Araneae</taxon>
        <taxon>Araneomorphae</taxon>
        <taxon>Entelegynae</taxon>
        <taxon>Araneoidea</taxon>
        <taxon>Araneidae</taxon>
        <taxon>Araneus</taxon>
    </lineage>
</organism>
<evidence type="ECO:0000313" key="2">
    <source>
        <dbReference type="Proteomes" id="UP000499080"/>
    </source>
</evidence>
<comment type="caution">
    <text evidence="1">The sequence shown here is derived from an EMBL/GenBank/DDBJ whole genome shotgun (WGS) entry which is preliminary data.</text>
</comment>
<dbReference type="AlphaFoldDB" id="A0A4Y2NV68"/>
<reference evidence="1 2" key="1">
    <citation type="journal article" date="2019" name="Sci. Rep.">
        <title>Orb-weaving spider Araneus ventricosus genome elucidates the spidroin gene catalogue.</title>
        <authorList>
            <person name="Kono N."/>
            <person name="Nakamura H."/>
            <person name="Ohtoshi R."/>
            <person name="Moran D.A.P."/>
            <person name="Shinohara A."/>
            <person name="Yoshida Y."/>
            <person name="Fujiwara M."/>
            <person name="Mori M."/>
            <person name="Tomita M."/>
            <person name="Arakawa K."/>
        </authorList>
    </citation>
    <scope>NUCLEOTIDE SEQUENCE [LARGE SCALE GENOMIC DNA]</scope>
</reference>
<accession>A0A4Y2NV68</accession>
<dbReference type="OrthoDB" id="7683421at2759"/>
<protein>
    <recommendedName>
        <fullName evidence="3">TTF-type domain-containing protein</fullName>
    </recommendedName>
</protein>
<gene>
    <name evidence="1" type="ORF">AVEN_152114_1</name>
</gene>